<feature type="domain" description="Serine aminopeptidase S33" evidence="1">
    <location>
        <begin position="50"/>
        <end position="309"/>
    </location>
</feature>
<dbReference type="PANTHER" id="PTHR11614">
    <property type="entry name" value="PHOSPHOLIPASE-RELATED"/>
    <property type="match status" value="1"/>
</dbReference>
<dbReference type="Proteomes" id="UP000060016">
    <property type="component" value="Chromosome"/>
</dbReference>
<dbReference type="InterPro" id="IPR051044">
    <property type="entry name" value="MAG_DAG_Lipase"/>
</dbReference>
<dbReference type="EMBL" id="CP012342">
    <property type="protein sequence ID" value="AKV58164.1"/>
    <property type="molecule type" value="Genomic_DNA"/>
</dbReference>
<dbReference type="Gene3D" id="3.40.50.1820">
    <property type="entry name" value="alpha/beta hydrolase"/>
    <property type="match status" value="1"/>
</dbReference>
<name>A0A0K1R9T7_9CORY</name>
<dbReference type="PATRIC" id="fig|156976.3.peg.421"/>
<dbReference type="SUPFAM" id="SSF53474">
    <property type="entry name" value="alpha/beta-Hydrolases"/>
    <property type="match status" value="1"/>
</dbReference>
<sequence>MSQTTIFRPDILGPDYEQATIDLGKDPDTGKAVQAVVVKAIAGNKKADPNKPALLWIHGMSDYFFQTHVAEYFTELGYPFYAVDLRRSGRSRKAGQRWHYTRDVANYYPELNAALDIITDDVASQKVIPVAHSTGGLIAPLWLDYLRREDPKRHAHIAGLILNSPWLDLQYHPVFVTVARPVMNTVGRFLPLLPLPQDNLGTYGESIHHSKHGEWHFDTAMKPVYGHRKYFGWIRAINKAQQQIHAGNIDTGVPTLTLVSAHSYLGKDYSAAADTADTVLDVEQIRRWAPTLSHTSTVKTIEGARHDVFLSESFAREVAFKTTAEWLETL</sequence>
<proteinExistence type="predicted"/>
<protein>
    <submittedName>
        <fullName evidence="2">Lysophospholipase</fullName>
    </submittedName>
</protein>
<evidence type="ECO:0000313" key="3">
    <source>
        <dbReference type="Proteomes" id="UP000060016"/>
    </source>
</evidence>
<dbReference type="RefSeq" id="WP_052203840.1">
    <property type="nucleotide sequence ID" value="NZ_CP012342.1"/>
</dbReference>
<evidence type="ECO:0000259" key="1">
    <source>
        <dbReference type="Pfam" id="PF12146"/>
    </source>
</evidence>
<reference evidence="2 3" key="1">
    <citation type="submission" date="2015-08" db="EMBL/GenBank/DDBJ databases">
        <authorList>
            <person name="Babu N.S."/>
            <person name="Beckwith C.J."/>
            <person name="Beseler K.G."/>
            <person name="Brison A."/>
            <person name="Carone J.V."/>
            <person name="Caskin T.P."/>
            <person name="Diamond M."/>
            <person name="Durham M.E."/>
            <person name="Foxe J.M."/>
            <person name="Go M."/>
            <person name="Henderson B.A."/>
            <person name="Jones I.B."/>
            <person name="McGettigan J.A."/>
            <person name="Micheletti S.J."/>
            <person name="Nasrallah M.E."/>
            <person name="Ortiz D."/>
            <person name="Piller C.R."/>
            <person name="Privatt S.R."/>
            <person name="Schneider S.L."/>
            <person name="Sharp S."/>
            <person name="Smith T.C."/>
            <person name="Stanton J.D."/>
            <person name="Ullery H.E."/>
            <person name="Wilson R.J."/>
            <person name="Serrano M.G."/>
            <person name="Buck G."/>
            <person name="Lee V."/>
            <person name="Wang Y."/>
            <person name="Carvalho R."/>
            <person name="Voegtly L."/>
            <person name="Shi R."/>
            <person name="Duckworth R."/>
            <person name="Johnson A."/>
            <person name="Loviza R."/>
            <person name="Walstead R."/>
            <person name="Shah Z."/>
            <person name="Kiflezghi M."/>
            <person name="Wade K."/>
            <person name="Ball S.L."/>
            <person name="Bradley K.W."/>
            <person name="Asai D.J."/>
            <person name="Bowman C.A."/>
            <person name="Russell D.A."/>
            <person name="Pope W.H."/>
            <person name="Jacobs-Sera D."/>
            <person name="Hendrix R.W."/>
            <person name="Hatfull G.F."/>
        </authorList>
    </citation>
    <scope>NUCLEOTIDE SEQUENCE [LARGE SCALE GENOMIC DNA]</scope>
    <source>
        <strain evidence="2 3">PUDD_83A45</strain>
    </source>
</reference>
<dbReference type="AlphaFoldDB" id="A0A0K1R9T7"/>
<accession>A0A0K1R9T7</accession>
<gene>
    <name evidence="2" type="ORF">AK829_02140</name>
</gene>
<dbReference type="STRING" id="156976.AK829_02140"/>
<dbReference type="InterPro" id="IPR022742">
    <property type="entry name" value="Hydrolase_4"/>
</dbReference>
<dbReference type="InterPro" id="IPR029058">
    <property type="entry name" value="AB_hydrolase_fold"/>
</dbReference>
<keyword evidence="3" id="KW-1185">Reference proteome</keyword>
<evidence type="ECO:0000313" key="2">
    <source>
        <dbReference type="EMBL" id="AKV58164.1"/>
    </source>
</evidence>
<dbReference type="KEGG" id="crie:AK829_02140"/>
<organism evidence="2 3">
    <name type="scientific">Corynebacterium riegelii</name>
    <dbReference type="NCBI Taxonomy" id="156976"/>
    <lineage>
        <taxon>Bacteria</taxon>
        <taxon>Bacillati</taxon>
        <taxon>Actinomycetota</taxon>
        <taxon>Actinomycetes</taxon>
        <taxon>Mycobacteriales</taxon>
        <taxon>Corynebacteriaceae</taxon>
        <taxon>Corynebacterium</taxon>
    </lineage>
</organism>
<dbReference type="Pfam" id="PF12146">
    <property type="entry name" value="Hydrolase_4"/>
    <property type="match status" value="1"/>
</dbReference>